<keyword evidence="2" id="KW-0812">Transmembrane</keyword>
<sequence length="895" mass="100888">MSAASFPVVLIAVVFVQIVLYGTLICLIPYYPKDDGDTDKTPHKLALNASFDNNFYERILDEDSSFRVAFMSDYMKQLQKYATPDGSTFIELIDRAEKHAGVATKIACQFKAQAESMRVAEALPYHMERAFPIFFADQTTYGRMNAEEVWVDDMLVYRRDAHTVATATPTLCPSTTSPTRSPTRSPSRRYVPPAPSVPIGVPTMTPTPITILPTATSPTPPPSAAPTNTPSAYSEFVLYNRGNPMNGVINLGMPKSYWVNHSYFNSIYSFHGTPYNVINKPDSWEAVSERFEAISQIVLQTSSINLYDSATMLIALGLMDAANTVYSDEAYEYGLQWLRFLLWTDEFSPNYHQNSGSNNRAPTVTDYSFLYGNLLGIIAGPDGYMYREVMEYFYTEGLPNNWCIIMQDNTTKWKNYYYTECDDGNKWYEYGNGADIPVIRKARNQLAYVYDDYRPVTGEHVWGRILGPLLFDELTMSSAGLTVAMKAWEAVRAMMVALQDDSSNYLGHVMYYMPLPSSCAAEATPDTNPKSETDDELCLAGRTFSIENLASTIAAVRKMASVMPSTTVVYHIRNTTKAQGDASYVYLKQFLEEMDYNLTQGYLSVGVRESVQLKTNLINKEDEQNFTCSPCVVQGGLVKYPYNVSAGNLKTQDDPSKYEISEINRYFAVDVHTWGLSVLATDIRDFYNLTMPFELWRQVRRYGGYSYQRDTTGCSETVHGVGYTYPNSYNNDEVISGEWTLGALFAVRTLRQMYNENNCTSTQQDNWSFYEYALYGSTSTALCTKTFTDASKFCEFAVAQLVQDETNMLQTLDAKLETNIEDMSSNGMGFAHQVGRSAKALYYNNHVHYRIPFGWYAEKNPSMASTTWKMYADEGINPMRVNIRDGGAGVSQSKK</sequence>
<dbReference type="Proteomes" id="UP001190700">
    <property type="component" value="Unassembled WGS sequence"/>
</dbReference>
<name>A0AAE0C718_9CHLO</name>
<protein>
    <recommendedName>
        <fullName evidence="5">Alginate lyase domain-containing protein</fullName>
    </recommendedName>
</protein>
<reference evidence="3 4" key="1">
    <citation type="journal article" date="2015" name="Genome Biol. Evol.">
        <title>Comparative Genomics of a Bacterivorous Green Alga Reveals Evolutionary Causalities and Consequences of Phago-Mixotrophic Mode of Nutrition.</title>
        <authorList>
            <person name="Burns J.A."/>
            <person name="Paasch A."/>
            <person name="Narechania A."/>
            <person name="Kim E."/>
        </authorList>
    </citation>
    <scope>NUCLEOTIDE SEQUENCE [LARGE SCALE GENOMIC DNA]</scope>
    <source>
        <strain evidence="3 4">PLY_AMNH</strain>
    </source>
</reference>
<organism evidence="3 4">
    <name type="scientific">Cymbomonas tetramitiformis</name>
    <dbReference type="NCBI Taxonomy" id="36881"/>
    <lineage>
        <taxon>Eukaryota</taxon>
        <taxon>Viridiplantae</taxon>
        <taxon>Chlorophyta</taxon>
        <taxon>Pyramimonadophyceae</taxon>
        <taxon>Pyramimonadales</taxon>
        <taxon>Pyramimonadaceae</taxon>
        <taxon>Cymbomonas</taxon>
    </lineage>
</organism>
<evidence type="ECO:0000313" key="4">
    <source>
        <dbReference type="Proteomes" id="UP001190700"/>
    </source>
</evidence>
<comment type="caution">
    <text evidence="3">The sequence shown here is derived from an EMBL/GenBank/DDBJ whole genome shotgun (WGS) entry which is preliminary data.</text>
</comment>
<proteinExistence type="predicted"/>
<feature type="region of interest" description="Disordered" evidence="1">
    <location>
        <begin position="168"/>
        <end position="197"/>
    </location>
</feature>
<evidence type="ECO:0000313" key="3">
    <source>
        <dbReference type="EMBL" id="KAK3249641.1"/>
    </source>
</evidence>
<keyword evidence="4" id="KW-1185">Reference proteome</keyword>
<evidence type="ECO:0000256" key="1">
    <source>
        <dbReference type="SAM" id="MobiDB-lite"/>
    </source>
</evidence>
<keyword evidence="2" id="KW-1133">Transmembrane helix</keyword>
<evidence type="ECO:0008006" key="5">
    <source>
        <dbReference type="Google" id="ProtNLM"/>
    </source>
</evidence>
<feature type="compositionally biased region" description="Low complexity" evidence="1">
    <location>
        <begin position="173"/>
        <end position="189"/>
    </location>
</feature>
<dbReference type="AlphaFoldDB" id="A0AAE0C718"/>
<keyword evidence="2" id="KW-0472">Membrane</keyword>
<dbReference type="EMBL" id="LGRX02027229">
    <property type="protein sequence ID" value="KAK3249641.1"/>
    <property type="molecule type" value="Genomic_DNA"/>
</dbReference>
<gene>
    <name evidence="3" type="ORF">CYMTET_40921</name>
</gene>
<evidence type="ECO:0000256" key="2">
    <source>
        <dbReference type="SAM" id="Phobius"/>
    </source>
</evidence>
<accession>A0AAE0C718</accession>
<feature type="transmembrane region" description="Helical" evidence="2">
    <location>
        <begin position="7"/>
        <end position="31"/>
    </location>
</feature>